<keyword evidence="10" id="KW-0804">Transcription</keyword>
<dbReference type="CDD" id="cd14700">
    <property type="entry name" value="bZIP_ATF6"/>
    <property type="match status" value="1"/>
</dbReference>
<comment type="subcellular location">
    <subcellularLocation>
        <location evidence="2">Endoplasmic reticulum membrane</location>
        <topology evidence="2">Single-pass membrane protein</topology>
    </subcellularLocation>
    <subcellularLocation>
        <location evidence="1">Nucleus</location>
    </subcellularLocation>
</comment>
<dbReference type="GO" id="GO:0005789">
    <property type="term" value="C:endoplasmic reticulum membrane"/>
    <property type="evidence" value="ECO:0007669"/>
    <property type="project" value="UniProtKB-SubCell"/>
</dbReference>
<evidence type="ECO:0000256" key="4">
    <source>
        <dbReference type="ARBA" id="ARBA00022692"/>
    </source>
</evidence>
<keyword evidence="11" id="KW-0834">Unfolded protein response</keyword>
<dbReference type="PANTHER" id="PTHR46164:SF1">
    <property type="entry name" value="CYCLIC AMP-DEPENDENT TRANSCRIPTION FACTOR ATF-6 ALPHA"/>
    <property type="match status" value="1"/>
</dbReference>
<dbReference type="PROSITE" id="PS50217">
    <property type="entry name" value="BZIP"/>
    <property type="match status" value="1"/>
</dbReference>
<evidence type="ECO:0000256" key="3">
    <source>
        <dbReference type="ARBA" id="ARBA00009050"/>
    </source>
</evidence>
<dbReference type="InterPro" id="IPR046347">
    <property type="entry name" value="bZIP_sf"/>
</dbReference>
<dbReference type="SMART" id="SM00338">
    <property type="entry name" value="BRLZ"/>
    <property type="match status" value="1"/>
</dbReference>
<evidence type="ECO:0000313" key="16">
    <source>
        <dbReference type="EMBL" id="NXM03750.1"/>
    </source>
</evidence>
<keyword evidence="17" id="KW-1185">Reference proteome</keyword>
<evidence type="ECO:0000256" key="11">
    <source>
        <dbReference type="ARBA" id="ARBA00023230"/>
    </source>
</evidence>
<evidence type="ECO:0000313" key="17">
    <source>
        <dbReference type="Proteomes" id="UP000537779"/>
    </source>
</evidence>
<evidence type="ECO:0000259" key="15">
    <source>
        <dbReference type="PROSITE" id="PS50217"/>
    </source>
</evidence>
<keyword evidence="4" id="KW-0812">Transmembrane</keyword>
<dbReference type="SUPFAM" id="SSF57959">
    <property type="entry name" value="Leucine zipper domain"/>
    <property type="match status" value="1"/>
</dbReference>
<dbReference type="Proteomes" id="UP000537779">
    <property type="component" value="Unassembled WGS sequence"/>
</dbReference>
<evidence type="ECO:0000256" key="10">
    <source>
        <dbReference type="ARBA" id="ARBA00023163"/>
    </source>
</evidence>
<dbReference type="Pfam" id="PF00170">
    <property type="entry name" value="bZIP_1"/>
    <property type="match status" value="1"/>
</dbReference>
<evidence type="ECO:0000256" key="13">
    <source>
        <dbReference type="SAM" id="Coils"/>
    </source>
</evidence>
<keyword evidence="12" id="KW-0539">Nucleus</keyword>
<dbReference type="GO" id="GO:0000981">
    <property type="term" value="F:DNA-binding transcription factor activity, RNA polymerase II-specific"/>
    <property type="evidence" value="ECO:0007669"/>
    <property type="project" value="TreeGrafter"/>
</dbReference>
<dbReference type="GO" id="GO:0030968">
    <property type="term" value="P:endoplasmic reticulum unfolded protein response"/>
    <property type="evidence" value="ECO:0007669"/>
    <property type="project" value="TreeGrafter"/>
</dbReference>
<evidence type="ECO:0000256" key="12">
    <source>
        <dbReference type="ARBA" id="ARBA00023242"/>
    </source>
</evidence>
<keyword evidence="6" id="KW-1133">Transmembrane helix</keyword>
<dbReference type="Gene3D" id="1.20.5.170">
    <property type="match status" value="1"/>
</dbReference>
<dbReference type="PANTHER" id="PTHR46164">
    <property type="entry name" value="ATF6, ISOFORM C"/>
    <property type="match status" value="1"/>
</dbReference>
<feature type="compositionally biased region" description="Polar residues" evidence="14">
    <location>
        <begin position="98"/>
        <end position="110"/>
    </location>
</feature>
<feature type="domain" description="BZIP" evidence="15">
    <location>
        <begin position="250"/>
        <end position="313"/>
    </location>
</feature>
<dbReference type="EMBL" id="VXAW01007625">
    <property type="protein sequence ID" value="NXM03750.1"/>
    <property type="molecule type" value="Genomic_DNA"/>
</dbReference>
<dbReference type="InterPro" id="IPR004827">
    <property type="entry name" value="bZIP"/>
</dbReference>
<keyword evidence="7" id="KW-0805">Transcription regulation</keyword>
<feature type="non-terminal residue" evidence="16">
    <location>
        <position position="1"/>
    </location>
</feature>
<evidence type="ECO:0000256" key="8">
    <source>
        <dbReference type="ARBA" id="ARBA00023125"/>
    </source>
</evidence>
<sequence length="618" mass="69015">ENDLYNFHFDLDLMSWDSDFWNITGHAYTDESVKTEPLSPAASNCSVPSPSSVDSPVQNVPDDVDFSCSSQMSPISLYGKSCRSPASPEGDGEKKPVISTSPRSGNNSAKNLKRCSQAVSRPLIQPKPLLPAVPEAQANIGIPAKTIIIQTLPTLVPLPKNQPVVNIQPAPPKGQSVVLPQPAVVQLQASGVLPASQPVITVTGGTTPLQTHMVNALPPAAGNGSTSGKILVTKPLLQSTTPAMGLDINVLRRQQRMIKNRESAFQSRKKKKEYMLGLEARLEAALLENEKLKKENSTLKRQLDEIVLENQKLKVSSPKRRTLCVMVILAFIMLNYDPFEELTENIGCLIGIVVHLFQRSQGSSCNICGPADASARVSRFPFLYFPRYDDSVSDNKALMIVSEEPLLYISPPPPPCRPLINRTESLRLNHELRGWVHRHEVERTRSRRLSNNQQQKARVMQSSLSEKADSQLMAMPYTDTSLSRNSGNELQVYYASPRSYQDFFEAIRRREDTFYVVSFRRDHLLLPATTHNKTRRPKMSIVLPAVNINENVINGQDYEVMMQIDCEVMDTRILHIKSSSVPPYLREQRRNHTDTFYSSSPSVPEMPHALRAIVKSMQ</sequence>
<feature type="coiled-coil region" evidence="13">
    <location>
        <begin position="275"/>
        <end position="309"/>
    </location>
</feature>
<keyword evidence="8" id="KW-0238">DNA-binding</keyword>
<feature type="region of interest" description="Disordered" evidence="14">
    <location>
        <begin position="33"/>
        <end position="56"/>
    </location>
</feature>
<dbReference type="GO" id="GO:0005634">
    <property type="term" value="C:nucleus"/>
    <property type="evidence" value="ECO:0007669"/>
    <property type="project" value="UniProtKB-SubCell"/>
</dbReference>
<name>A0A7L0XJW5_TYRSA</name>
<dbReference type="FunFam" id="1.20.5.170:FF:000041">
    <property type="entry name" value="Cyclic AMP-dependent transcription factor ATF-6 beta"/>
    <property type="match status" value="1"/>
</dbReference>
<evidence type="ECO:0000256" key="1">
    <source>
        <dbReference type="ARBA" id="ARBA00004123"/>
    </source>
</evidence>
<evidence type="ECO:0000256" key="7">
    <source>
        <dbReference type="ARBA" id="ARBA00023015"/>
    </source>
</evidence>
<comment type="similarity">
    <text evidence="3">Belongs to the bZIP family. ATF subfamily.</text>
</comment>
<dbReference type="PROSITE" id="PS00036">
    <property type="entry name" value="BZIP_BASIC"/>
    <property type="match status" value="1"/>
</dbReference>
<evidence type="ECO:0000256" key="2">
    <source>
        <dbReference type="ARBA" id="ARBA00004389"/>
    </source>
</evidence>
<reference evidence="16 17" key="1">
    <citation type="submission" date="2019-09" db="EMBL/GenBank/DDBJ databases">
        <title>Bird 10,000 Genomes (B10K) Project - Family phase.</title>
        <authorList>
            <person name="Zhang G."/>
        </authorList>
    </citation>
    <scope>NUCLEOTIDE SEQUENCE [LARGE SCALE GENOMIC DNA]</scope>
    <source>
        <strain evidence="16">B10K-DU-001-37</strain>
        <tissue evidence="16">Muscle</tissue>
    </source>
</reference>
<accession>A0A7L0XJW5</accession>
<feature type="region of interest" description="Disordered" evidence="14">
    <location>
        <begin position="77"/>
        <end position="112"/>
    </location>
</feature>
<feature type="compositionally biased region" description="Low complexity" evidence="14">
    <location>
        <begin position="39"/>
        <end position="56"/>
    </location>
</feature>
<gene>
    <name evidence="16" type="primary">Atf6</name>
    <name evidence="16" type="ORF">TYRSAV_R06704</name>
</gene>
<evidence type="ECO:0000256" key="9">
    <source>
        <dbReference type="ARBA" id="ARBA00023136"/>
    </source>
</evidence>
<keyword evidence="9" id="KW-0472">Membrane</keyword>
<organism evidence="16 17">
    <name type="scientific">Tyrannus savana</name>
    <name type="common">Fork-tailed flycatcher</name>
    <name type="synonym">Muscivora tyrannus</name>
    <dbReference type="NCBI Taxonomy" id="137541"/>
    <lineage>
        <taxon>Eukaryota</taxon>
        <taxon>Metazoa</taxon>
        <taxon>Chordata</taxon>
        <taxon>Craniata</taxon>
        <taxon>Vertebrata</taxon>
        <taxon>Euteleostomi</taxon>
        <taxon>Archelosauria</taxon>
        <taxon>Archosauria</taxon>
        <taxon>Dinosauria</taxon>
        <taxon>Saurischia</taxon>
        <taxon>Theropoda</taxon>
        <taxon>Coelurosauria</taxon>
        <taxon>Aves</taxon>
        <taxon>Neognathae</taxon>
        <taxon>Neoaves</taxon>
        <taxon>Telluraves</taxon>
        <taxon>Australaves</taxon>
        <taxon>Passeriformes</taxon>
        <taxon>Tyrannidae</taxon>
        <taxon>Tyrannus</taxon>
    </lineage>
</organism>
<keyword evidence="13" id="KW-0175">Coiled coil</keyword>
<proteinExistence type="inferred from homology"/>
<dbReference type="InterPro" id="IPR051882">
    <property type="entry name" value="ATF_bZIP_TF"/>
</dbReference>
<evidence type="ECO:0000256" key="6">
    <source>
        <dbReference type="ARBA" id="ARBA00022989"/>
    </source>
</evidence>
<dbReference type="GO" id="GO:0000978">
    <property type="term" value="F:RNA polymerase II cis-regulatory region sequence-specific DNA binding"/>
    <property type="evidence" value="ECO:0007669"/>
    <property type="project" value="TreeGrafter"/>
</dbReference>
<evidence type="ECO:0000256" key="14">
    <source>
        <dbReference type="SAM" id="MobiDB-lite"/>
    </source>
</evidence>
<comment type="caution">
    <text evidence="16">The sequence shown here is derived from an EMBL/GenBank/DDBJ whole genome shotgun (WGS) entry which is preliminary data.</text>
</comment>
<protein>
    <submittedName>
        <fullName evidence="16">ATF6A factor</fullName>
    </submittedName>
</protein>
<dbReference type="AlphaFoldDB" id="A0A7L0XJW5"/>
<keyword evidence="5" id="KW-0256">Endoplasmic reticulum</keyword>
<evidence type="ECO:0000256" key="5">
    <source>
        <dbReference type="ARBA" id="ARBA00022824"/>
    </source>
</evidence>
<feature type="non-terminal residue" evidence="16">
    <location>
        <position position="618"/>
    </location>
</feature>